<accession>A0A0V0GWJ0</accession>
<dbReference type="AlphaFoldDB" id="A0A0V0GWJ0"/>
<dbReference type="EMBL" id="GEDG01029848">
    <property type="protein sequence ID" value="JAP12282.1"/>
    <property type="molecule type" value="Transcribed_RNA"/>
</dbReference>
<reference evidence="1" key="1">
    <citation type="submission" date="2015-12" db="EMBL/GenBank/DDBJ databases">
        <title>Gene expression during late stages of embryo sac development: a critical building block for successful pollen-pistil interactions.</title>
        <authorList>
            <person name="Liu Y."/>
            <person name="Joly V."/>
            <person name="Sabar M."/>
            <person name="Matton D.P."/>
        </authorList>
    </citation>
    <scope>NUCLEOTIDE SEQUENCE</scope>
</reference>
<protein>
    <submittedName>
        <fullName evidence="1">Putative ovule protein</fullName>
    </submittedName>
</protein>
<organism evidence="1">
    <name type="scientific">Solanum chacoense</name>
    <name type="common">Chaco potato</name>
    <dbReference type="NCBI Taxonomy" id="4108"/>
    <lineage>
        <taxon>Eukaryota</taxon>
        <taxon>Viridiplantae</taxon>
        <taxon>Streptophyta</taxon>
        <taxon>Embryophyta</taxon>
        <taxon>Tracheophyta</taxon>
        <taxon>Spermatophyta</taxon>
        <taxon>Magnoliopsida</taxon>
        <taxon>eudicotyledons</taxon>
        <taxon>Gunneridae</taxon>
        <taxon>Pentapetalae</taxon>
        <taxon>asterids</taxon>
        <taxon>lamiids</taxon>
        <taxon>Solanales</taxon>
        <taxon>Solanaceae</taxon>
        <taxon>Solanoideae</taxon>
        <taxon>Solaneae</taxon>
        <taxon>Solanum</taxon>
    </lineage>
</organism>
<evidence type="ECO:0000313" key="1">
    <source>
        <dbReference type="EMBL" id="JAP12282.1"/>
    </source>
</evidence>
<name>A0A0V0GWJ0_SOLCH</name>
<proteinExistence type="predicted"/>
<sequence length="67" mass="8257">MWKLVPSQVFCFLRYALDIPCLYLRFISLCCLNCSKYRWMCVRSSEIYAFFEDSTWVRQHFWRVQAT</sequence>